<dbReference type="PROSITE" id="PS51034">
    <property type="entry name" value="ZP_2"/>
    <property type="match status" value="1"/>
</dbReference>
<dbReference type="InterPro" id="IPR042235">
    <property type="entry name" value="ZP-C_dom"/>
</dbReference>
<evidence type="ECO:0000256" key="4">
    <source>
        <dbReference type="ARBA" id="ARBA00023157"/>
    </source>
</evidence>
<gene>
    <name evidence="7" type="ORF">RIMI_LOCUS11169389</name>
</gene>
<evidence type="ECO:0000256" key="3">
    <source>
        <dbReference type="ARBA" id="ARBA00022729"/>
    </source>
</evidence>
<evidence type="ECO:0000313" key="7">
    <source>
        <dbReference type="EMBL" id="CAJ0946109.1"/>
    </source>
</evidence>
<organism evidence="7 8">
    <name type="scientific">Ranitomeya imitator</name>
    <name type="common">mimic poison frog</name>
    <dbReference type="NCBI Taxonomy" id="111125"/>
    <lineage>
        <taxon>Eukaryota</taxon>
        <taxon>Metazoa</taxon>
        <taxon>Chordata</taxon>
        <taxon>Craniata</taxon>
        <taxon>Vertebrata</taxon>
        <taxon>Euteleostomi</taxon>
        <taxon>Amphibia</taxon>
        <taxon>Batrachia</taxon>
        <taxon>Anura</taxon>
        <taxon>Neobatrachia</taxon>
        <taxon>Hyloidea</taxon>
        <taxon>Dendrobatidae</taxon>
        <taxon>Dendrobatinae</taxon>
        <taxon>Ranitomeya</taxon>
    </lineage>
</organism>
<comment type="subcellular location">
    <subcellularLocation>
        <location evidence="1">Secreted</location>
    </subcellularLocation>
</comment>
<dbReference type="Pfam" id="PF00100">
    <property type="entry name" value="Zona_pellucida"/>
    <property type="match status" value="1"/>
</dbReference>
<dbReference type="Proteomes" id="UP001176940">
    <property type="component" value="Unassembled WGS sequence"/>
</dbReference>
<evidence type="ECO:0000313" key="8">
    <source>
        <dbReference type="Proteomes" id="UP001176940"/>
    </source>
</evidence>
<dbReference type="EMBL" id="CAUEEQ010024967">
    <property type="protein sequence ID" value="CAJ0946109.1"/>
    <property type="molecule type" value="Genomic_DNA"/>
</dbReference>
<proteinExistence type="predicted"/>
<evidence type="ECO:0000259" key="6">
    <source>
        <dbReference type="PROSITE" id="PS51034"/>
    </source>
</evidence>
<dbReference type="InterPro" id="IPR055355">
    <property type="entry name" value="ZP-C"/>
</dbReference>
<keyword evidence="8" id="KW-1185">Reference proteome</keyword>
<dbReference type="Gene3D" id="2.60.40.4100">
    <property type="entry name" value="Zona pellucida, ZP-C domain"/>
    <property type="match status" value="1"/>
</dbReference>
<protein>
    <recommendedName>
        <fullName evidence="6">ZP domain-containing protein</fullName>
    </recommendedName>
</protein>
<feature type="non-terminal residue" evidence="7">
    <location>
        <position position="1"/>
    </location>
</feature>
<sequence>PLPLYHYISEAWKGTLQQTLARIVILYKGAKMNLLYIVVLVAALKYAEAGCYDGPIVACETCGGSCETGPCFCINAIDSCVPTTPDVCLSESNDCCPPDYFYDTNANCCTNVSLCNPSCAADDEICTSGECVCNGTFYKNKTISDLSPLVACESDVMLVSINRCLLTYLKYDYTTIYIGNNASDCKVVYDTIDNSVRVDHILAELTSGWCGNIITNDSKIIYFSNTIHIDILPNKLITVNPLRFNFTCAYNLTMQIALNMTLHPLVGTTTIPGINGTGSFDLTMAAYTDSSYSMPFTQDDITTVGTDIYLGLFVTGADGKLFALRVENCFASPTNSSAADTSVNIVTGGCPGSDISANIKQNGESLKQESASAYLGFKQQIPFMYSVMCECVQKAMTALSHVLQKAARVQTPIK</sequence>
<dbReference type="PROSITE" id="PS00682">
    <property type="entry name" value="ZP_1"/>
    <property type="match status" value="1"/>
</dbReference>
<keyword evidence="3" id="KW-0732">Signal</keyword>
<accession>A0ABN9LQS8</accession>
<dbReference type="InterPro" id="IPR017977">
    <property type="entry name" value="ZP_dom_CS"/>
</dbReference>
<keyword evidence="2" id="KW-0964">Secreted</keyword>
<comment type="caution">
    <text evidence="7">The sequence shown here is derived from an EMBL/GenBank/DDBJ whole genome shotgun (WGS) entry which is preliminary data.</text>
</comment>
<evidence type="ECO:0000256" key="2">
    <source>
        <dbReference type="ARBA" id="ARBA00022525"/>
    </source>
</evidence>
<keyword evidence="4" id="KW-1015">Disulfide bond</keyword>
<dbReference type="PANTHER" id="PTHR14002">
    <property type="entry name" value="ENDOGLIN/TGF-BETA RECEPTOR TYPE III"/>
    <property type="match status" value="1"/>
</dbReference>
<dbReference type="SMART" id="SM00241">
    <property type="entry name" value="ZP"/>
    <property type="match status" value="1"/>
</dbReference>
<evidence type="ECO:0000256" key="5">
    <source>
        <dbReference type="ARBA" id="ARBA00023180"/>
    </source>
</evidence>
<evidence type="ECO:0000256" key="1">
    <source>
        <dbReference type="ARBA" id="ARBA00004613"/>
    </source>
</evidence>
<dbReference type="PANTHER" id="PTHR14002:SF49">
    <property type="entry name" value="PANCREATIC SECRETORY GRANULE MEMBRANE MAJOR GLYCOPROTEIN GP2-LIKE"/>
    <property type="match status" value="1"/>
</dbReference>
<dbReference type="InterPro" id="IPR001507">
    <property type="entry name" value="ZP_dom"/>
</dbReference>
<keyword evidence="5" id="KW-0325">Glycoprotein</keyword>
<feature type="domain" description="ZP" evidence="6">
    <location>
        <begin position="151"/>
        <end position="413"/>
    </location>
</feature>
<name>A0ABN9LQS8_9NEOB</name>
<reference evidence="7" key="1">
    <citation type="submission" date="2023-07" db="EMBL/GenBank/DDBJ databases">
        <authorList>
            <person name="Stuckert A."/>
        </authorList>
    </citation>
    <scope>NUCLEOTIDE SEQUENCE</scope>
</reference>